<dbReference type="Gene3D" id="3.90.550.10">
    <property type="entry name" value="Spore Coat Polysaccharide Biosynthesis Protein SpsA, Chain A"/>
    <property type="match status" value="1"/>
</dbReference>
<dbReference type="PANTHER" id="PTHR43584">
    <property type="entry name" value="NUCLEOTIDYL TRANSFERASE"/>
    <property type="match status" value="1"/>
</dbReference>
<dbReference type="InterPro" id="IPR054790">
    <property type="entry name" value="MurU"/>
</dbReference>
<dbReference type="GO" id="GO:0050660">
    <property type="term" value="F:flavin adenine dinucleotide binding"/>
    <property type="evidence" value="ECO:0007669"/>
    <property type="project" value="InterPro"/>
</dbReference>
<dbReference type="CDD" id="cd06422">
    <property type="entry name" value="NTP_transferase_like_1"/>
    <property type="match status" value="1"/>
</dbReference>
<dbReference type="eggNOG" id="COG0654">
    <property type="taxonomic scope" value="Bacteria"/>
</dbReference>
<keyword evidence="1 5" id="KW-0808">Transferase</keyword>
<dbReference type="InterPro" id="IPR036188">
    <property type="entry name" value="FAD/NAD-bd_sf"/>
</dbReference>
<dbReference type="InterPro" id="IPR013698">
    <property type="entry name" value="Squalene_epoxidase"/>
</dbReference>
<proteinExistence type="predicted"/>
<dbReference type="STRING" id="887898.HMPREF0551_0143"/>
<dbReference type="InterPro" id="IPR005835">
    <property type="entry name" value="NTP_transferase_dom"/>
</dbReference>
<keyword evidence="2" id="KW-0548">Nucleotidyltransferase</keyword>
<dbReference type="HOGENOM" id="CLU_428832_0_0_4"/>
<feature type="domain" description="Nucleotidyl transferase" evidence="3">
    <location>
        <begin position="2"/>
        <end position="243"/>
    </location>
</feature>
<dbReference type="Pfam" id="PF08491">
    <property type="entry name" value="SE"/>
    <property type="match status" value="1"/>
</dbReference>
<organism evidence="5 6">
    <name type="scientific">Lautropia mirabilis ATCC 51599</name>
    <dbReference type="NCBI Taxonomy" id="887898"/>
    <lineage>
        <taxon>Bacteria</taxon>
        <taxon>Pseudomonadati</taxon>
        <taxon>Pseudomonadota</taxon>
        <taxon>Betaproteobacteria</taxon>
        <taxon>Burkholderiales</taxon>
        <taxon>Burkholderiaceae</taxon>
        <taxon>Lautropia</taxon>
    </lineage>
</organism>
<dbReference type="Gene3D" id="3.30.9.10">
    <property type="entry name" value="D-Amino Acid Oxidase, subunit A, domain 2"/>
    <property type="match status" value="1"/>
</dbReference>
<dbReference type="EMBL" id="AEQP01000001">
    <property type="protein sequence ID" value="EFV95960.1"/>
    <property type="molecule type" value="Genomic_DNA"/>
</dbReference>
<dbReference type="NCBIfam" id="NF045761">
    <property type="entry name" value="NAMPUrTaseMurU"/>
    <property type="match status" value="1"/>
</dbReference>
<protein>
    <submittedName>
        <fullName evidence="5">Nucleotidyl transferase</fullName>
    </submittedName>
</protein>
<dbReference type="GO" id="GO:0004506">
    <property type="term" value="F:squalene monooxygenase activity"/>
    <property type="evidence" value="ECO:0007669"/>
    <property type="project" value="InterPro"/>
</dbReference>
<evidence type="ECO:0000259" key="3">
    <source>
        <dbReference type="Pfam" id="PF00483"/>
    </source>
</evidence>
<accession>E7RUH7</accession>
<dbReference type="SUPFAM" id="SSF51905">
    <property type="entry name" value="FAD/NAD(P)-binding domain"/>
    <property type="match status" value="1"/>
</dbReference>
<dbReference type="Pfam" id="PF00483">
    <property type="entry name" value="NTP_transferase"/>
    <property type="match status" value="1"/>
</dbReference>
<name>E7RUH7_9BURK</name>
<evidence type="ECO:0000256" key="2">
    <source>
        <dbReference type="ARBA" id="ARBA00022695"/>
    </source>
</evidence>
<evidence type="ECO:0000256" key="1">
    <source>
        <dbReference type="ARBA" id="ARBA00022679"/>
    </source>
</evidence>
<dbReference type="PANTHER" id="PTHR43584:SF8">
    <property type="entry name" value="N-ACETYLMURAMATE ALPHA-1-PHOSPHATE URIDYLYLTRANSFERASE"/>
    <property type="match status" value="1"/>
</dbReference>
<dbReference type="eggNOG" id="COG1208">
    <property type="taxonomic scope" value="Bacteria"/>
</dbReference>
<dbReference type="Proteomes" id="UP000011021">
    <property type="component" value="Unassembled WGS sequence"/>
</dbReference>
<reference evidence="5 6" key="1">
    <citation type="submission" date="2010-12" db="EMBL/GenBank/DDBJ databases">
        <authorList>
            <person name="Muzny D."/>
            <person name="Qin X."/>
            <person name="Deng J."/>
            <person name="Jiang H."/>
            <person name="Liu Y."/>
            <person name="Qu J."/>
            <person name="Song X.-Z."/>
            <person name="Zhang L."/>
            <person name="Thornton R."/>
            <person name="Coyle M."/>
            <person name="Francisco L."/>
            <person name="Jackson L."/>
            <person name="Javaid M."/>
            <person name="Korchina V."/>
            <person name="Kovar C."/>
            <person name="Mata R."/>
            <person name="Mathew T."/>
            <person name="Ngo R."/>
            <person name="Nguyen L."/>
            <person name="Nguyen N."/>
            <person name="Okwuonu G."/>
            <person name="Ongeri F."/>
            <person name="Pham C."/>
            <person name="Simmons D."/>
            <person name="Wilczek-Boney K."/>
            <person name="Hale W."/>
            <person name="Jakkamsetti A."/>
            <person name="Pham P."/>
            <person name="Ruth R."/>
            <person name="San Lucas F."/>
            <person name="Warren J."/>
            <person name="Zhang J."/>
            <person name="Zhao Z."/>
            <person name="Zhou C."/>
            <person name="Zhu D."/>
            <person name="Lee S."/>
            <person name="Bess C."/>
            <person name="Blankenburg K."/>
            <person name="Forbes L."/>
            <person name="Fu Q."/>
            <person name="Gubbala S."/>
            <person name="Hirani K."/>
            <person name="Jayaseelan J.C."/>
            <person name="Lara F."/>
            <person name="Munidasa M."/>
            <person name="Palculict T."/>
            <person name="Patil S."/>
            <person name="Pu L.-L."/>
            <person name="Saada N."/>
            <person name="Tang L."/>
            <person name="Weissenberger G."/>
            <person name="Zhu Y."/>
            <person name="Hemphill L."/>
            <person name="Shang Y."/>
            <person name="Youmans B."/>
            <person name="Ayvaz T."/>
            <person name="Ross M."/>
            <person name="Santibanez J."/>
            <person name="Aqrawi P."/>
            <person name="Gross S."/>
            <person name="Joshi V."/>
            <person name="Fowler G."/>
            <person name="Nazareth L."/>
            <person name="Reid J."/>
            <person name="Worley K."/>
            <person name="Petrosino J."/>
            <person name="Highlander S."/>
            <person name="Gibbs R."/>
        </authorList>
    </citation>
    <scope>NUCLEOTIDE SEQUENCE [LARGE SCALE GENOMIC DNA]</scope>
    <source>
        <strain evidence="5 6">ATCC 51599</strain>
    </source>
</reference>
<keyword evidence="6" id="KW-1185">Reference proteome</keyword>
<dbReference type="InterPro" id="IPR050065">
    <property type="entry name" value="GlmU-like"/>
</dbReference>
<feature type="domain" description="Squalene epoxidase" evidence="4">
    <location>
        <begin position="518"/>
        <end position="561"/>
    </location>
</feature>
<dbReference type="SUPFAM" id="SSF53448">
    <property type="entry name" value="Nucleotide-diphospho-sugar transferases"/>
    <property type="match status" value="1"/>
</dbReference>
<gene>
    <name evidence="5" type="ORF">HMPREF0551_0143</name>
</gene>
<dbReference type="AlphaFoldDB" id="E7RUH7"/>
<dbReference type="GO" id="GO:0016779">
    <property type="term" value="F:nucleotidyltransferase activity"/>
    <property type="evidence" value="ECO:0007669"/>
    <property type="project" value="UniProtKB-KW"/>
</dbReference>
<evidence type="ECO:0000259" key="4">
    <source>
        <dbReference type="Pfam" id="PF08491"/>
    </source>
</evidence>
<dbReference type="PROSITE" id="PS01304">
    <property type="entry name" value="UBIH"/>
    <property type="match status" value="1"/>
</dbReference>
<evidence type="ECO:0000313" key="6">
    <source>
        <dbReference type="Proteomes" id="UP000011021"/>
    </source>
</evidence>
<evidence type="ECO:0000313" key="5">
    <source>
        <dbReference type="EMBL" id="EFV95960.1"/>
    </source>
</evidence>
<dbReference type="PRINTS" id="PR00420">
    <property type="entry name" value="RNGMNOXGNASE"/>
</dbReference>
<sequence>MKAMLLAAGRGERMRPLTDRTPKPLLVAGGKPLIVWHLEKLAAAGITEVIINHAWLGEQIPAALGDGSAYGVHITYSAEGEALETAGGIARALPLLTQGEPDNAPFAVISSDAWSDLDYARLTEVAQRLAAGEGDCWCLMVDNPGHHRGGDFALDNGHLKPAGTAHKASAGNNTQTATNPEEADTLTYAGIGVFTPAMFRDIADGTRAPLRPWLERSITAGRALGDHHRGRWFDIGTPARLKDLDRLLTAPAHDGLTVRIDGTGPVALATALWLVRAGIPPACIALPLDRPATSILPKDAPRRAIALSEGSRQILARLITLPASGRIDSVEIVQAGTDGHTRIDREDFPLPALGWVVVWEDLIAQLHQAAEKLPFARPDDPAFADPALVIHAGGMPPAQSRDDTDFDTHDSGQAGLLLEVAVTGTADTAFECFRPGGPLALLPAPALPDGPRYTVVWSDAAEASRRRAALPADALGQELREALRAALGPRHWGRHAGHFGPLRVCTPAVAVPLPRVRRRQTTTSGQVWIGNAAQMLHPVAGQGLNLGLRDAFVLARELGDAVFDTGLPGPHARVARALEAHARARLTDRWLTIHGTDLLSTAFSWPAARTLPPMLLNAMHVARPLRLPLARALVFGHR</sequence>
<dbReference type="InterPro" id="IPR029044">
    <property type="entry name" value="Nucleotide-diphossugar_trans"/>
</dbReference>
<comment type="caution">
    <text evidence="5">The sequence shown here is derived from an EMBL/GenBank/DDBJ whole genome shotgun (WGS) entry which is preliminary data.</text>
</comment>
<dbReference type="Gene3D" id="3.50.50.60">
    <property type="entry name" value="FAD/NAD(P)-binding domain"/>
    <property type="match status" value="2"/>
</dbReference>
<dbReference type="InterPro" id="IPR018168">
    <property type="entry name" value="Ubi_Hdrlase_CS"/>
</dbReference>
<dbReference type="GO" id="GO:0016020">
    <property type="term" value="C:membrane"/>
    <property type="evidence" value="ECO:0007669"/>
    <property type="project" value="InterPro"/>
</dbReference>